<dbReference type="EMBL" id="CP118868">
    <property type="protein sequence ID" value="WEG36098.1"/>
    <property type="molecule type" value="Genomic_DNA"/>
</dbReference>
<dbReference type="InterPro" id="IPR045864">
    <property type="entry name" value="aa-tRNA-synth_II/BPL/LPL"/>
</dbReference>
<dbReference type="RefSeq" id="WP_315572090.1">
    <property type="nucleotide sequence ID" value="NZ_CP118868.1"/>
</dbReference>
<feature type="domain" description="BPL/LPL catalytic" evidence="2">
    <location>
        <begin position="37"/>
        <end position="228"/>
    </location>
</feature>
<evidence type="ECO:0000313" key="4">
    <source>
        <dbReference type="Proteomes" id="UP001220478"/>
    </source>
</evidence>
<dbReference type="SUPFAM" id="SSF55681">
    <property type="entry name" value="Class II aaRS and biotin synthetases"/>
    <property type="match status" value="1"/>
</dbReference>
<evidence type="ECO:0000259" key="2">
    <source>
        <dbReference type="PROSITE" id="PS51733"/>
    </source>
</evidence>
<evidence type="ECO:0000313" key="3">
    <source>
        <dbReference type="EMBL" id="WEG36098.1"/>
    </source>
</evidence>
<evidence type="ECO:0000256" key="1">
    <source>
        <dbReference type="ARBA" id="ARBA00022598"/>
    </source>
</evidence>
<gene>
    <name evidence="3" type="ORF">PYS61_02725</name>
</gene>
<dbReference type="GO" id="GO:0004077">
    <property type="term" value="F:biotin--[biotin carboxyl-carrier protein] ligase activity"/>
    <property type="evidence" value="ECO:0007669"/>
    <property type="project" value="UniProtKB-EC"/>
</dbReference>
<dbReference type="Proteomes" id="UP001220478">
    <property type="component" value="Chromosome"/>
</dbReference>
<dbReference type="PROSITE" id="PS51733">
    <property type="entry name" value="BPL_LPL_CATALYTIC"/>
    <property type="match status" value="1"/>
</dbReference>
<dbReference type="EC" id="6.3.4.15" evidence="3"/>
<dbReference type="Pfam" id="PF03099">
    <property type="entry name" value="BPL_LplA_LipB"/>
    <property type="match status" value="1"/>
</dbReference>
<keyword evidence="1 3" id="KW-0436">Ligase</keyword>
<protein>
    <submittedName>
        <fullName evidence="3">Biotin--[acetyl-CoA-carboxylase] ligase</fullName>
        <ecNumber evidence="3">6.3.4.15</ecNumber>
    </submittedName>
</protein>
<dbReference type="NCBIfam" id="TIGR00121">
    <property type="entry name" value="birA_ligase"/>
    <property type="match status" value="1"/>
</dbReference>
<proteinExistence type="predicted"/>
<name>A0ABY8C5X6_9FIRM</name>
<dbReference type="Gene3D" id="3.30.930.10">
    <property type="entry name" value="Bira Bifunctional Protein, Domain 2"/>
    <property type="match status" value="1"/>
</dbReference>
<dbReference type="PANTHER" id="PTHR12835">
    <property type="entry name" value="BIOTIN PROTEIN LIGASE"/>
    <property type="match status" value="1"/>
</dbReference>
<reference evidence="3 4" key="1">
    <citation type="submission" date="2023-02" db="EMBL/GenBank/DDBJ databases">
        <title>Novel Oscillospiraceae bacterial genomes.</title>
        <authorList>
            <person name="Srinivasan S."/>
            <person name="Austin M.N."/>
            <person name="Fiedler T.L."/>
            <person name="Strenk S.M."/>
            <person name="Agnew K.J."/>
            <person name="Nagana Gowda G.A."/>
            <person name="Raftery D."/>
            <person name="Beamer M.A."/>
            <person name="Achilles S.L."/>
            <person name="Wiesenfeld H.C."/>
            <person name="Fredricks D.N."/>
            <person name="Hillier S.L."/>
        </authorList>
    </citation>
    <scope>NUCLEOTIDE SEQUENCE [LARGE SCALE GENOMIC DNA]</scope>
    <source>
        <strain evidence="3 4">CHIC02 1186E3-8</strain>
    </source>
</reference>
<dbReference type="PANTHER" id="PTHR12835:SF5">
    <property type="entry name" value="BIOTIN--PROTEIN LIGASE"/>
    <property type="match status" value="1"/>
</dbReference>
<dbReference type="InterPro" id="IPR004143">
    <property type="entry name" value="BPL_LPL_catalytic"/>
</dbReference>
<organism evidence="3 4">
    <name type="scientific">Amygdalobacter indicium</name>
    <dbReference type="NCBI Taxonomy" id="3029272"/>
    <lineage>
        <taxon>Bacteria</taxon>
        <taxon>Bacillati</taxon>
        <taxon>Bacillota</taxon>
        <taxon>Clostridia</taxon>
        <taxon>Eubacteriales</taxon>
        <taxon>Oscillospiraceae</taxon>
        <taxon>Amygdalobacter</taxon>
    </lineage>
</organism>
<dbReference type="InterPro" id="IPR004408">
    <property type="entry name" value="Biotin_CoA_COase_ligase"/>
</dbReference>
<keyword evidence="4" id="KW-1185">Reference proteome</keyword>
<sequence length="301" mass="33323">MKFPFAEYCECYKELLLQFANAVQTGATSATADVSTSFTADAVICRRAAGCLEYWQNLDSTQYRVKEAANAAAENINLIIARRQEKGRGRYGRHFFSPLGGLYFSFILPPGKLPLALYTPLLATALSESLASVCQRNCRIKWVNDLYWQKKKVAGIITEFVASKQPQIVCGIGVNWCAPLNASLPPEIAGRVGNLALPLANANLQKAYLSDLQSELLLEFFTKLQQYEEQRIDAAGDFMELYEAKLLGKGEQVLLSDGREVLLQGVDHNDGSLLVYQGKKQLKINSGEVSLRLDGNEGVNW</sequence>
<accession>A0ABY8C5X6</accession>